<reference evidence="6" key="3">
    <citation type="submission" date="2025-04" db="UniProtKB">
        <authorList>
            <consortium name="RefSeq"/>
        </authorList>
    </citation>
    <scope>IDENTIFICATION</scope>
    <source>
        <strain evidence="6">CBS 781.70</strain>
    </source>
</reference>
<dbReference type="Pfam" id="PF01722">
    <property type="entry name" value="BolA"/>
    <property type="match status" value="1"/>
</dbReference>
<dbReference type="InterPro" id="IPR052275">
    <property type="entry name" value="Mt_Fe-S_assembly_factor"/>
</dbReference>
<proteinExistence type="inferred from homology"/>
<dbReference type="InterPro" id="IPR002634">
    <property type="entry name" value="BolA"/>
</dbReference>
<dbReference type="InterPro" id="IPR036065">
    <property type="entry name" value="BolA-like_sf"/>
</dbReference>
<evidence type="ECO:0000256" key="3">
    <source>
        <dbReference type="SAM" id="MobiDB-lite"/>
    </source>
</evidence>
<dbReference type="EMBL" id="ML975187">
    <property type="protein sequence ID" value="KAF1808234.1"/>
    <property type="molecule type" value="Genomic_DNA"/>
</dbReference>
<name>A0A6G1FR17_9PEZI</name>
<feature type="region of interest" description="Disordered" evidence="3">
    <location>
        <begin position="47"/>
        <end position="68"/>
    </location>
</feature>
<protein>
    <submittedName>
        <fullName evidence="4 6">Bola-like protein</fullName>
    </submittedName>
</protein>
<dbReference type="Gene3D" id="3.30.300.90">
    <property type="entry name" value="BolA-like"/>
    <property type="match status" value="1"/>
</dbReference>
<dbReference type="RefSeq" id="XP_033529865.1">
    <property type="nucleotide sequence ID" value="XM_033674534.1"/>
</dbReference>
<gene>
    <name evidence="4 6" type="ORF">P152DRAFT_227782</name>
</gene>
<sequence>MAPSRALLRIPTYLSPHLHCIRMTSSIRRPTYSQPLLTVPTTHIRIPQQQGRRQLSTEASAGSGPAPPDYLSEAELKIFNKLKDTLSPENLVVQDISGGCGSMYALDIASPKFKGLTMIKQHRLVNEILGEEIKQWHGVQLRTRAP</sequence>
<dbReference type="AlphaFoldDB" id="A0A6G1FR17"/>
<dbReference type="SUPFAM" id="SSF82657">
    <property type="entry name" value="BolA-like"/>
    <property type="match status" value="1"/>
</dbReference>
<accession>A0A6G1FR17</accession>
<dbReference type="GO" id="GO:0005759">
    <property type="term" value="C:mitochondrial matrix"/>
    <property type="evidence" value="ECO:0007669"/>
    <property type="project" value="TreeGrafter"/>
</dbReference>
<reference evidence="4 6" key="1">
    <citation type="submission" date="2020-01" db="EMBL/GenBank/DDBJ databases">
        <authorList>
            <consortium name="DOE Joint Genome Institute"/>
            <person name="Haridas S."/>
            <person name="Albert R."/>
            <person name="Binder M."/>
            <person name="Bloem J."/>
            <person name="Labutti K."/>
            <person name="Salamov A."/>
            <person name="Andreopoulos B."/>
            <person name="Baker S.E."/>
            <person name="Barry K."/>
            <person name="Bills G."/>
            <person name="Bluhm B.H."/>
            <person name="Cannon C."/>
            <person name="Castanera R."/>
            <person name="Culley D.E."/>
            <person name="Daum C."/>
            <person name="Ezra D."/>
            <person name="Gonzalez J.B."/>
            <person name="Henrissat B."/>
            <person name="Kuo A."/>
            <person name="Liang C."/>
            <person name="Lipzen A."/>
            <person name="Lutzoni F."/>
            <person name="Magnuson J."/>
            <person name="Mondo S."/>
            <person name="Nolan M."/>
            <person name="Ohm R."/>
            <person name="Pangilinan J."/>
            <person name="Park H.-J."/>
            <person name="Ramirez L."/>
            <person name="Alfaro M."/>
            <person name="Sun H."/>
            <person name="Tritt A."/>
            <person name="Yoshinaga Y."/>
            <person name="Zwiers L.-H."/>
            <person name="Turgeon B.G."/>
            <person name="Goodwin S.B."/>
            <person name="Spatafora J.W."/>
            <person name="Crous P.W."/>
            <person name="Grigoriev I.V."/>
        </authorList>
    </citation>
    <scope>NUCLEOTIDE SEQUENCE</scope>
    <source>
        <strain evidence="4 6">CBS 781.70</strain>
    </source>
</reference>
<dbReference type="GeneID" id="54415104"/>
<reference evidence="6" key="2">
    <citation type="submission" date="2020-04" db="EMBL/GenBank/DDBJ databases">
        <authorList>
            <consortium name="NCBI Genome Project"/>
        </authorList>
    </citation>
    <scope>NUCLEOTIDE SEQUENCE</scope>
    <source>
        <strain evidence="6">CBS 781.70</strain>
    </source>
</reference>
<dbReference type="PANTHER" id="PTHR46188">
    <property type="entry name" value="BOLA-LIKE PROTEIN 3"/>
    <property type="match status" value="1"/>
</dbReference>
<evidence type="ECO:0000313" key="4">
    <source>
        <dbReference type="EMBL" id="KAF1808234.1"/>
    </source>
</evidence>
<dbReference type="OrthoDB" id="203381at2759"/>
<evidence type="ECO:0000256" key="2">
    <source>
        <dbReference type="RuleBase" id="RU003860"/>
    </source>
</evidence>
<feature type="compositionally biased region" description="Polar residues" evidence="3">
    <location>
        <begin position="47"/>
        <end position="60"/>
    </location>
</feature>
<dbReference type="Proteomes" id="UP000504638">
    <property type="component" value="Unplaced"/>
</dbReference>
<evidence type="ECO:0000256" key="1">
    <source>
        <dbReference type="ARBA" id="ARBA00005578"/>
    </source>
</evidence>
<comment type="similarity">
    <text evidence="1 2">Belongs to the BolA/IbaG family.</text>
</comment>
<keyword evidence="5" id="KW-1185">Reference proteome</keyword>
<dbReference type="PANTHER" id="PTHR46188:SF1">
    <property type="entry name" value="BOLA-LIKE PROTEIN 3"/>
    <property type="match status" value="1"/>
</dbReference>
<organism evidence="4">
    <name type="scientific">Eremomyces bilateralis CBS 781.70</name>
    <dbReference type="NCBI Taxonomy" id="1392243"/>
    <lineage>
        <taxon>Eukaryota</taxon>
        <taxon>Fungi</taxon>
        <taxon>Dikarya</taxon>
        <taxon>Ascomycota</taxon>
        <taxon>Pezizomycotina</taxon>
        <taxon>Dothideomycetes</taxon>
        <taxon>Dothideomycetes incertae sedis</taxon>
        <taxon>Eremomycetales</taxon>
        <taxon>Eremomycetaceae</taxon>
        <taxon>Eremomyces</taxon>
    </lineage>
</organism>
<evidence type="ECO:0000313" key="5">
    <source>
        <dbReference type="Proteomes" id="UP000504638"/>
    </source>
</evidence>
<evidence type="ECO:0000313" key="6">
    <source>
        <dbReference type="RefSeq" id="XP_033529865.1"/>
    </source>
</evidence>